<evidence type="ECO:0000313" key="2">
    <source>
        <dbReference type="Proteomes" id="UP000614261"/>
    </source>
</evidence>
<organism evidence="1 2">
    <name type="scientific">Blastomonas aquatica</name>
    <dbReference type="NCBI Taxonomy" id="1510276"/>
    <lineage>
        <taxon>Bacteria</taxon>
        <taxon>Pseudomonadati</taxon>
        <taxon>Pseudomonadota</taxon>
        <taxon>Alphaproteobacteria</taxon>
        <taxon>Sphingomonadales</taxon>
        <taxon>Sphingomonadaceae</taxon>
        <taxon>Blastomonas</taxon>
    </lineage>
</organism>
<gene>
    <name evidence="1" type="ORF">GCM10010833_27510</name>
</gene>
<keyword evidence="2" id="KW-1185">Reference proteome</keyword>
<reference evidence="2" key="1">
    <citation type="journal article" date="2019" name="Int. J. Syst. Evol. Microbiol.">
        <title>The Global Catalogue of Microorganisms (GCM) 10K type strain sequencing project: providing services to taxonomists for standard genome sequencing and annotation.</title>
        <authorList>
            <consortium name="The Broad Institute Genomics Platform"/>
            <consortium name="The Broad Institute Genome Sequencing Center for Infectious Disease"/>
            <person name="Wu L."/>
            <person name="Ma J."/>
        </authorList>
    </citation>
    <scope>NUCLEOTIDE SEQUENCE [LARGE SCALE GENOMIC DNA]</scope>
    <source>
        <strain evidence="2">CGMCC 1.12851</strain>
    </source>
</reference>
<protein>
    <submittedName>
        <fullName evidence="1">Uncharacterized protein</fullName>
    </submittedName>
</protein>
<dbReference type="Proteomes" id="UP000614261">
    <property type="component" value="Unassembled WGS sequence"/>
</dbReference>
<comment type="caution">
    <text evidence="1">The sequence shown here is derived from an EMBL/GenBank/DDBJ whole genome shotgun (WGS) entry which is preliminary data.</text>
</comment>
<accession>A0ABQ1JP40</accession>
<dbReference type="EMBL" id="BMGD01000005">
    <property type="protein sequence ID" value="GGB70725.1"/>
    <property type="molecule type" value="Genomic_DNA"/>
</dbReference>
<sequence length="119" mass="13853">MAGMGFLRDISPIRAFGDIKTYWFDQQDHKWRFLLASLAATTTIFAAFFSESGFEVQWKRPEITWVTSFEPGRSDTQIAAENVANQERNDKLEAERLAREEERKAQFRRLAEQLGMDTE</sequence>
<name>A0ABQ1JP40_9SPHN</name>
<evidence type="ECO:0000313" key="1">
    <source>
        <dbReference type="EMBL" id="GGB70725.1"/>
    </source>
</evidence>
<proteinExistence type="predicted"/>